<protein>
    <submittedName>
        <fullName evidence="1">Uncharacterized protein</fullName>
    </submittedName>
</protein>
<evidence type="ECO:0000313" key="2">
    <source>
        <dbReference type="Proteomes" id="UP001458880"/>
    </source>
</evidence>
<dbReference type="EMBL" id="JASPKY010000315">
    <property type="protein sequence ID" value="KAK9709183.1"/>
    <property type="molecule type" value="Genomic_DNA"/>
</dbReference>
<accession>A0AAW1JXG0</accession>
<dbReference type="Proteomes" id="UP001458880">
    <property type="component" value="Unassembled WGS sequence"/>
</dbReference>
<name>A0AAW1JXG0_POPJA</name>
<evidence type="ECO:0000313" key="1">
    <source>
        <dbReference type="EMBL" id="KAK9709183.1"/>
    </source>
</evidence>
<reference evidence="1 2" key="1">
    <citation type="journal article" date="2024" name="BMC Genomics">
        <title>De novo assembly and annotation of Popillia japonica's genome with initial clues to its potential as an invasive pest.</title>
        <authorList>
            <person name="Cucini C."/>
            <person name="Boschi S."/>
            <person name="Funari R."/>
            <person name="Cardaioli E."/>
            <person name="Iannotti N."/>
            <person name="Marturano G."/>
            <person name="Paoli F."/>
            <person name="Bruttini M."/>
            <person name="Carapelli A."/>
            <person name="Frati F."/>
            <person name="Nardi F."/>
        </authorList>
    </citation>
    <scope>NUCLEOTIDE SEQUENCE [LARGE SCALE GENOMIC DNA]</scope>
    <source>
        <strain evidence="1">DMR45628</strain>
    </source>
</reference>
<sequence length="158" mass="18034">MSQFKDWKSLITSMKTEFSNTLHEIKKEFDEKLSLFKNEVNEQLQAQRNDSFRFEEVLQELNDRQARKQNIIMFNVPEQSTDADTDTRSAAKSVEVSIILQSILPTLNVSSVQSYRLGRLNSSKSVEVSIILQSILPTLNVSSVQSYRLGRLNSSAKC</sequence>
<comment type="caution">
    <text evidence="1">The sequence shown here is derived from an EMBL/GenBank/DDBJ whole genome shotgun (WGS) entry which is preliminary data.</text>
</comment>
<organism evidence="1 2">
    <name type="scientific">Popillia japonica</name>
    <name type="common">Japanese beetle</name>
    <dbReference type="NCBI Taxonomy" id="7064"/>
    <lineage>
        <taxon>Eukaryota</taxon>
        <taxon>Metazoa</taxon>
        <taxon>Ecdysozoa</taxon>
        <taxon>Arthropoda</taxon>
        <taxon>Hexapoda</taxon>
        <taxon>Insecta</taxon>
        <taxon>Pterygota</taxon>
        <taxon>Neoptera</taxon>
        <taxon>Endopterygota</taxon>
        <taxon>Coleoptera</taxon>
        <taxon>Polyphaga</taxon>
        <taxon>Scarabaeiformia</taxon>
        <taxon>Scarabaeidae</taxon>
        <taxon>Rutelinae</taxon>
        <taxon>Popillia</taxon>
    </lineage>
</organism>
<dbReference type="AlphaFoldDB" id="A0AAW1JXG0"/>
<gene>
    <name evidence="1" type="ORF">QE152_g26759</name>
</gene>
<proteinExistence type="predicted"/>
<keyword evidence="2" id="KW-1185">Reference proteome</keyword>